<keyword evidence="1" id="KW-1133">Transmembrane helix</keyword>
<keyword evidence="1" id="KW-0472">Membrane</keyword>
<evidence type="ECO:0000313" key="3">
    <source>
        <dbReference type="Proteomes" id="UP000199492"/>
    </source>
</evidence>
<name>A0A1G7ZP17_9FLAO</name>
<reference evidence="3" key="1">
    <citation type="submission" date="2016-10" db="EMBL/GenBank/DDBJ databases">
        <authorList>
            <person name="Varghese N."/>
            <person name="Submissions S."/>
        </authorList>
    </citation>
    <scope>NUCLEOTIDE SEQUENCE [LARGE SCALE GENOMIC DNA]</scope>
    <source>
        <strain evidence="3">DSM 15363</strain>
    </source>
</reference>
<gene>
    <name evidence="2" type="ORF">SAMN04489796_1011396</name>
</gene>
<organism evidence="2 3">
    <name type="scientific">Winogradskyella thalassocola</name>
    <dbReference type="NCBI Taxonomy" id="262004"/>
    <lineage>
        <taxon>Bacteria</taxon>
        <taxon>Pseudomonadati</taxon>
        <taxon>Bacteroidota</taxon>
        <taxon>Flavobacteriia</taxon>
        <taxon>Flavobacteriales</taxon>
        <taxon>Flavobacteriaceae</taxon>
        <taxon>Winogradskyella</taxon>
    </lineage>
</organism>
<keyword evidence="1" id="KW-0812">Transmembrane</keyword>
<accession>A0A1G7ZP17</accession>
<dbReference type="AlphaFoldDB" id="A0A1G7ZP17"/>
<feature type="transmembrane region" description="Helical" evidence="1">
    <location>
        <begin position="122"/>
        <end position="141"/>
    </location>
</feature>
<dbReference type="OrthoDB" id="893802at2"/>
<sequence>MLTKYFYFSLLSCLILFSCISDDDTLIDLNGSLLIEKENSLTAQEKIRELLILTEGDYAQLACIFNCSPSSLKRLYESETFATPEAEKEINGHYNYFITNKNSLDDFKADCATYKWYHHVNIFMSNWWFWVIIIIICVLIAESTEGLWVVIIFLSIIIYIVALLFCVFNGEPNFAENTDNYINVMDTLWETKI</sequence>
<evidence type="ECO:0000256" key="1">
    <source>
        <dbReference type="SAM" id="Phobius"/>
    </source>
</evidence>
<evidence type="ECO:0000313" key="2">
    <source>
        <dbReference type="EMBL" id="SDH10512.1"/>
    </source>
</evidence>
<dbReference type="RefSeq" id="WP_092466825.1">
    <property type="nucleotide sequence ID" value="NZ_FNCZ01000001.1"/>
</dbReference>
<feature type="transmembrane region" description="Helical" evidence="1">
    <location>
        <begin position="148"/>
        <end position="170"/>
    </location>
</feature>
<proteinExistence type="predicted"/>
<dbReference type="Proteomes" id="UP000199492">
    <property type="component" value="Unassembled WGS sequence"/>
</dbReference>
<keyword evidence="3" id="KW-1185">Reference proteome</keyword>
<dbReference type="EMBL" id="FNCZ01000001">
    <property type="protein sequence ID" value="SDH10512.1"/>
    <property type="molecule type" value="Genomic_DNA"/>
</dbReference>
<protein>
    <submittedName>
        <fullName evidence="2">Uncharacterized protein</fullName>
    </submittedName>
</protein>
<dbReference type="PROSITE" id="PS51257">
    <property type="entry name" value="PROKAR_LIPOPROTEIN"/>
    <property type="match status" value="1"/>
</dbReference>
<dbReference type="STRING" id="262004.SAMN04489796_1011396"/>